<dbReference type="HOGENOM" id="CLU_1797754_0_0_1"/>
<dbReference type="GeneID" id="8103247"/>
<protein>
    <submittedName>
        <fullName evidence="2">Uncharacterized protein</fullName>
    </submittedName>
</protein>
<reference evidence="3" key="1">
    <citation type="journal article" date="2015" name="Genome Announc.">
        <title>Genome sequence of the AIDS-associated pathogen Penicillium marneffei (ATCC18224) and its near taxonomic relative Talaromyces stipitatus (ATCC10500).</title>
        <authorList>
            <person name="Nierman W.C."/>
            <person name="Fedorova-Abrams N.D."/>
            <person name="Andrianopoulos A."/>
        </authorList>
    </citation>
    <scope>NUCLEOTIDE SEQUENCE [LARGE SCALE GENOMIC DNA]</scope>
    <source>
        <strain evidence="3">ATCC 10500 / CBS 375.48 / QM 6759 / NRRL 1006</strain>
    </source>
</reference>
<organism evidence="2 3">
    <name type="scientific">Talaromyces stipitatus (strain ATCC 10500 / CBS 375.48 / QM 6759 / NRRL 1006)</name>
    <name type="common">Penicillium stipitatum</name>
    <dbReference type="NCBI Taxonomy" id="441959"/>
    <lineage>
        <taxon>Eukaryota</taxon>
        <taxon>Fungi</taxon>
        <taxon>Dikarya</taxon>
        <taxon>Ascomycota</taxon>
        <taxon>Pezizomycotina</taxon>
        <taxon>Eurotiomycetes</taxon>
        <taxon>Eurotiomycetidae</taxon>
        <taxon>Eurotiales</taxon>
        <taxon>Trichocomaceae</taxon>
        <taxon>Talaromyces</taxon>
        <taxon>Talaromyces sect. Talaromyces</taxon>
    </lineage>
</organism>
<evidence type="ECO:0000313" key="2">
    <source>
        <dbReference type="EMBL" id="EED11563.1"/>
    </source>
</evidence>
<dbReference type="VEuPathDB" id="FungiDB:TSTA_008590"/>
<evidence type="ECO:0000256" key="1">
    <source>
        <dbReference type="SAM" id="MobiDB-lite"/>
    </source>
</evidence>
<gene>
    <name evidence="2" type="ORF">TSTA_008590</name>
</gene>
<dbReference type="EMBL" id="EQ962662">
    <property type="protein sequence ID" value="EED11563.1"/>
    <property type="molecule type" value="Genomic_DNA"/>
</dbReference>
<accession>B8MVA7</accession>
<sequence length="144" mass="15931">MALDNGKSGSESPQKMTSEDLAFENQQIKVNGIDTEKKPVTDEDPAFSGAIPEFSQTSNSTLEKPTRRKSARLAAKATKTQQRKQHEIALLPASVPPKYCYKPSLRMSTGGFGALKQERILSEAGKRRRMRFKGRKPKPKPTVG</sequence>
<evidence type="ECO:0000313" key="3">
    <source>
        <dbReference type="Proteomes" id="UP000001745"/>
    </source>
</evidence>
<dbReference type="Proteomes" id="UP000001745">
    <property type="component" value="Unassembled WGS sequence"/>
</dbReference>
<feature type="compositionally biased region" description="Polar residues" evidence="1">
    <location>
        <begin position="54"/>
        <end position="63"/>
    </location>
</feature>
<feature type="compositionally biased region" description="Basic residues" evidence="1">
    <location>
        <begin position="126"/>
        <end position="144"/>
    </location>
</feature>
<name>B8MVA7_TALSN</name>
<keyword evidence="3" id="KW-1185">Reference proteome</keyword>
<dbReference type="RefSeq" id="XP_002488744.1">
    <property type="nucleotide sequence ID" value="XM_002488699.1"/>
</dbReference>
<dbReference type="AlphaFoldDB" id="B8MVA7"/>
<feature type="compositionally biased region" description="Polar residues" evidence="1">
    <location>
        <begin position="7"/>
        <end position="16"/>
    </location>
</feature>
<dbReference type="InParanoid" id="B8MVA7"/>
<feature type="region of interest" description="Disordered" evidence="1">
    <location>
        <begin position="1"/>
        <end position="89"/>
    </location>
</feature>
<feature type="region of interest" description="Disordered" evidence="1">
    <location>
        <begin position="120"/>
        <end position="144"/>
    </location>
</feature>
<proteinExistence type="predicted"/>